<reference evidence="12" key="1">
    <citation type="submission" date="2025-08" db="UniProtKB">
        <authorList>
            <consortium name="RefSeq"/>
        </authorList>
    </citation>
    <scope>IDENTIFICATION</scope>
    <source>
        <strain evidence="12">USDA-PBARC FA_bdor</strain>
        <tissue evidence="12">Whole organism</tissue>
    </source>
</reference>
<evidence type="ECO:0000313" key="11">
    <source>
        <dbReference type="Proteomes" id="UP000694866"/>
    </source>
</evidence>
<evidence type="ECO:0000256" key="8">
    <source>
        <dbReference type="RuleBase" id="RU003346"/>
    </source>
</evidence>
<evidence type="ECO:0000256" key="4">
    <source>
        <dbReference type="ARBA" id="ARBA00022989"/>
    </source>
</evidence>
<comment type="similarity">
    <text evidence="7">Belongs to the major facilitator superfamily. Sugar transporter (TC 2.A.1.1) family. Trehalose transporter subfamily.</text>
</comment>
<dbReference type="Gene3D" id="1.20.1250.20">
    <property type="entry name" value="MFS general substrate transporter like domains"/>
    <property type="match status" value="1"/>
</dbReference>
<dbReference type="PRINTS" id="PR00171">
    <property type="entry name" value="SUGRTRNSPORT"/>
</dbReference>
<feature type="transmembrane region" description="Helical" evidence="9">
    <location>
        <begin position="133"/>
        <end position="152"/>
    </location>
</feature>
<dbReference type="PROSITE" id="PS50850">
    <property type="entry name" value="MFS"/>
    <property type="match status" value="1"/>
</dbReference>
<dbReference type="PANTHER" id="PTHR48021:SF46">
    <property type="entry name" value="MAJOR FACILITATOR SUPERFAMILY (MFS) PROFILE DOMAIN-CONTAINING PROTEIN"/>
    <property type="match status" value="1"/>
</dbReference>
<comment type="subcellular location">
    <subcellularLocation>
        <location evidence="1">Cell membrane</location>
        <topology evidence="1">Multi-pass membrane protein</topology>
    </subcellularLocation>
</comment>
<evidence type="ECO:0000259" key="10">
    <source>
        <dbReference type="PROSITE" id="PS50850"/>
    </source>
</evidence>
<evidence type="ECO:0000256" key="5">
    <source>
        <dbReference type="ARBA" id="ARBA00023136"/>
    </source>
</evidence>
<dbReference type="GO" id="GO:0022857">
    <property type="term" value="F:transmembrane transporter activity"/>
    <property type="evidence" value="ECO:0007669"/>
    <property type="project" value="InterPro"/>
</dbReference>
<feature type="transmembrane region" description="Helical" evidence="9">
    <location>
        <begin position="407"/>
        <end position="426"/>
    </location>
</feature>
<feature type="transmembrane region" description="Helical" evidence="9">
    <location>
        <begin position="278"/>
        <end position="298"/>
    </location>
</feature>
<dbReference type="GeneID" id="105273538"/>
<keyword evidence="11" id="KW-1185">Reference proteome</keyword>
<protein>
    <submittedName>
        <fullName evidence="12">Facilitated trehalose transporter Tret1-like</fullName>
    </submittedName>
</protein>
<proteinExistence type="inferred from homology"/>
<dbReference type="KEGG" id="fas:105273538"/>
<feature type="transmembrane region" description="Helical" evidence="9">
    <location>
        <begin position="241"/>
        <end position="263"/>
    </location>
</feature>
<dbReference type="InterPro" id="IPR050549">
    <property type="entry name" value="MFS_Trehalose_Transporter"/>
</dbReference>
<evidence type="ECO:0000256" key="2">
    <source>
        <dbReference type="ARBA" id="ARBA00022475"/>
    </source>
</evidence>
<sequence>MILYLSAIVSYLGIFASSTFMGWSSPVLPLYDREDAPFHLSGSEGAWVASVNLLGAAVGPPVCLLFAHSVGRKTLLIFSVLPYVIGCIAIAFATSVYYLYFARFISGMGTGTSICVMPMYLGEISPPHRRGSLLAFIIMSSRLGILFAYAVYPFVSIAVGAEVSMILPLIFVVSFVFLPESPYHWMRKGKRDAAAKSLIRLRGTKDIQEELDRIETSVKAEMANSGGFGELLMVPSNRTSLFVSVILGMIQQLSGSQAIMLYAQKIFDAANFAIEGKYMAIIVGVVQLIFTGLCGFMVDHYGRRPLLLSSTIGSLISTVIIAAYFHLKHLAIDTSHIEWLPAAGCLLYVVFYSLGLAPLPTAMTGELFPTNTKSIGCATAVFCTYIVGFGVGKVYQIICDSVGTHVGFWIFAGCNVAGIIYIYFFVPETKGKTLQEIQEDLNRRQSIVSIKNDTWAAG</sequence>
<dbReference type="RefSeq" id="XP_011314335.1">
    <property type="nucleotide sequence ID" value="XM_011316033.1"/>
</dbReference>
<dbReference type="PROSITE" id="PS00217">
    <property type="entry name" value="SUGAR_TRANSPORT_2"/>
    <property type="match status" value="1"/>
</dbReference>
<feature type="transmembrane region" description="Helical" evidence="9">
    <location>
        <begin position="74"/>
        <end position="94"/>
    </location>
</feature>
<dbReference type="FunFam" id="1.20.1250.20:FF:000055">
    <property type="entry name" value="Facilitated trehalose transporter Tret1-2 homolog"/>
    <property type="match status" value="1"/>
</dbReference>
<keyword evidence="6" id="KW-0325">Glycoprotein</keyword>
<organism evidence="11 12">
    <name type="scientific">Fopius arisanus</name>
    <dbReference type="NCBI Taxonomy" id="64838"/>
    <lineage>
        <taxon>Eukaryota</taxon>
        <taxon>Metazoa</taxon>
        <taxon>Ecdysozoa</taxon>
        <taxon>Arthropoda</taxon>
        <taxon>Hexapoda</taxon>
        <taxon>Insecta</taxon>
        <taxon>Pterygota</taxon>
        <taxon>Neoptera</taxon>
        <taxon>Endopterygota</taxon>
        <taxon>Hymenoptera</taxon>
        <taxon>Apocrita</taxon>
        <taxon>Ichneumonoidea</taxon>
        <taxon>Braconidae</taxon>
        <taxon>Opiinae</taxon>
        <taxon>Fopius</taxon>
    </lineage>
</organism>
<evidence type="ECO:0000256" key="6">
    <source>
        <dbReference type="ARBA" id="ARBA00023180"/>
    </source>
</evidence>
<keyword evidence="8" id="KW-0813">Transport</keyword>
<evidence type="ECO:0000256" key="9">
    <source>
        <dbReference type="SAM" id="Phobius"/>
    </source>
</evidence>
<dbReference type="Pfam" id="PF00083">
    <property type="entry name" value="Sugar_tr"/>
    <property type="match status" value="1"/>
</dbReference>
<dbReference type="InterPro" id="IPR003663">
    <property type="entry name" value="Sugar/inositol_transpt"/>
</dbReference>
<dbReference type="Proteomes" id="UP000694866">
    <property type="component" value="Unplaced"/>
</dbReference>
<dbReference type="NCBIfam" id="TIGR00879">
    <property type="entry name" value="SP"/>
    <property type="match status" value="1"/>
</dbReference>
<dbReference type="InterPro" id="IPR020846">
    <property type="entry name" value="MFS_dom"/>
</dbReference>
<evidence type="ECO:0000256" key="3">
    <source>
        <dbReference type="ARBA" id="ARBA00022692"/>
    </source>
</evidence>
<accession>A0A9R1TRG2</accession>
<dbReference type="InterPro" id="IPR036259">
    <property type="entry name" value="MFS_trans_sf"/>
</dbReference>
<dbReference type="SUPFAM" id="SSF103473">
    <property type="entry name" value="MFS general substrate transporter"/>
    <property type="match status" value="1"/>
</dbReference>
<feature type="transmembrane region" description="Helical" evidence="9">
    <location>
        <begin position="158"/>
        <end position="178"/>
    </location>
</feature>
<feature type="transmembrane region" description="Helical" evidence="9">
    <location>
        <begin position="375"/>
        <end position="395"/>
    </location>
</feature>
<keyword evidence="5 9" id="KW-0472">Membrane</keyword>
<dbReference type="PANTHER" id="PTHR48021">
    <property type="match status" value="1"/>
</dbReference>
<dbReference type="OrthoDB" id="6133115at2759"/>
<feature type="transmembrane region" description="Helical" evidence="9">
    <location>
        <begin position="100"/>
        <end position="121"/>
    </location>
</feature>
<feature type="transmembrane region" description="Helical" evidence="9">
    <location>
        <begin position="339"/>
        <end position="363"/>
    </location>
</feature>
<dbReference type="InterPro" id="IPR005829">
    <property type="entry name" value="Sugar_transporter_CS"/>
</dbReference>
<feature type="transmembrane region" description="Helical" evidence="9">
    <location>
        <begin position="46"/>
        <end position="67"/>
    </location>
</feature>
<evidence type="ECO:0000256" key="1">
    <source>
        <dbReference type="ARBA" id="ARBA00004651"/>
    </source>
</evidence>
<dbReference type="AlphaFoldDB" id="A0A9R1TRG2"/>
<evidence type="ECO:0000313" key="12">
    <source>
        <dbReference type="RefSeq" id="XP_011314335.1"/>
    </source>
</evidence>
<keyword evidence="3 9" id="KW-0812">Transmembrane</keyword>
<keyword evidence="4 9" id="KW-1133">Transmembrane helix</keyword>
<name>A0A9R1TRG2_9HYME</name>
<feature type="transmembrane region" description="Helical" evidence="9">
    <location>
        <begin position="305"/>
        <end position="327"/>
    </location>
</feature>
<gene>
    <name evidence="12" type="primary">LOC105273538</name>
</gene>
<dbReference type="InterPro" id="IPR005828">
    <property type="entry name" value="MFS_sugar_transport-like"/>
</dbReference>
<keyword evidence="2" id="KW-1003">Cell membrane</keyword>
<dbReference type="GO" id="GO:0005886">
    <property type="term" value="C:plasma membrane"/>
    <property type="evidence" value="ECO:0007669"/>
    <property type="project" value="UniProtKB-SubCell"/>
</dbReference>
<feature type="domain" description="Major facilitator superfamily (MFS) profile" evidence="10">
    <location>
        <begin position="2"/>
        <end position="430"/>
    </location>
</feature>
<evidence type="ECO:0000256" key="7">
    <source>
        <dbReference type="ARBA" id="ARBA00024348"/>
    </source>
</evidence>